<name>A0A4Z0YYX3_9PEZI</name>
<dbReference type="InterPro" id="IPR052711">
    <property type="entry name" value="Zinc_ADH-like"/>
</dbReference>
<gene>
    <name evidence="2" type="ORF">E0Z10_g4414</name>
</gene>
<dbReference type="OrthoDB" id="3509362at2759"/>
<dbReference type="PANTHER" id="PTHR45033:SF1">
    <property type="entry name" value="OXIDOREDUCTASE (EUROFUNG)"/>
    <property type="match status" value="1"/>
</dbReference>
<feature type="domain" description="Alcohol dehydrogenase-like N-terminal" evidence="1">
    <location>
        <begin position="3"/>
        <end position="97"/>
    </location>
</feature>
<evidence type="ECO:0000313" key="3">
    <source>
        <dbReference type="Proteomes" id="UP000297716"/>
    </source>
</evidence>
<dbReference type="STRING" id="37992.A0A4Z0YYX3"/>
<dbReference type="EMBL" id="SKBN01000069">
    <property type="protein sequence ID" value="TGJ84345.1"/>
    <property type="molecule type" value="Genomic_DNA"/>
</dbReference>
<evidence type="ECO:0000259" key="1">
    <source>
        <dbReference type="Pfam" id="PF08240"/>
    </source>
</evidence>
<comment type="caution">
    <text evidence="2">The sequence shown here is derived from an EMBL/GenBank/DDBJ whole genome shotgun (WGS) entry which is preliminary data.</text>
</comment>
<keyword evidence="3" id="KW-1185">Reference proteome</keyword>
<reference evidence="2 3" key="1">
    <citation type="submission" date="2019-03" db="EMBL/GenBank/DDBJ databases">
        <title>Draft genome sequence of Xylaria hypoxylon DSM 108379, a ubiquitous saprotrophic-parasitic fungi on hardwood.</title>
        <authorList>
            <person name="Buettner E."/>
            <person name="Leonhardt S."/>
            <person name="Gebauer A.M."/>
            <person name="Liers C."/>
            <person name="Hofrichter M."/>
            <person name="Kellner H."/>
        </authorList>
    </citation>
    <scope>NUCLEOTIDE SEQUENCE [LARGE SCALE GENOMIC DNA]</scope>
    <source>
        <strain evidence="2 3">DSM 108379</strain>
    </source>
</reference>
<proteinExistence type="predicted"/>
<dbReference type="Pfam" id="PF08240">
    <property type="entry name" value="ADH_N"/>
    <property type="match status" value="1"/>
</dbReference>
<accession>A0A4Z0YYX3</accession>
<protein>
    <recommendedName>
        <fullName evidence="1">Alcohol dehydrogenase-like N-terminal domain-containing protein</fullName>
    </recommendedName>
</protein>
<dbReference type="SUPFAM" id="SSF50129">
    <property type="entry name" value="GroES-like"/>
    <property type="match status" value="1"/>
</dbReference>
<dbReference type="Proteomes" id="UP000297716">
    <property type="component" value="Unassembled WGS sequence"/>
</dbReference>
<evidence type="ECO:0000313" key="2">
    <source>
        <dbReference type="EMBL" id="TGJ84345.1"/>
    </source>
</evidence>
<sequence>MLLNSRDTEVCMGEYGHHKTIEIVPMSDCCGLIAKLRPGASELGLKEGDSVASIFIQTHLTGQIVEKDMASGLGLPLNGSLMQYRIFPAYGLVKVPDYLTDGKDKVVLLQGTGSVDVGATDCQGIRIDHSQADRRPRRGDVVQTLGKSLRCVAFGGLINAVGYLSGKEEATGDRFNANVLALSRNVTFKGIINGPKDRFEEVLRFYAGERIELVINRTFGFEEADEALECLLSGAHFGKVVVKVHSWTELPLVSGCHVLDISP</sequence>
<dbReference type="Gene3D" id="3.90.180.10">
    <property type="entry name" value="Medium-chain alcohol dehydrogenases, catalytic domain"/>
    <property type="match status" value="2"/>
</dbReference>
<organism evidence="2 3">
    <name type="scientific">Xylaria hypoxylon</name>
    <dbReference type="NCBI Taxonomy" id="37992"/>
    <lineage>
        <taxon>Eukaryota</taxon>
        <taxon>Fungi</taxon>
        <taxon>Dikarya</taxon>
        <taxon>Ascomycota</taxon>
        <taxon>Pezizomycotina</taxon>
        <taxon>Sordariomycetes</taxon>
        <taxon>Xylariomycetidae</taxon>
        <taxon>Xylariales</taxon>
        <taxon>Xylariaceae</taxon>
        <taxon>Xylaria</taxon>
    </lineage>
</organism>
<dbReference type="AlphaFoldDB" id="A0A4Z0YYX3"/>
<dbReference type="PANTHER" id="PTHR45033">
    <property type="match status" value="1"/>
</dbReference>
<dbReference type="Pfam" id="PF13602">
    <property type="entry name" value="ADH_zinc_N_2"/>
    <property type="match status" value="1"/>
</dbReference>
<dbReference type="InterPro" id="IPR011032">
    <property type="entry name" value="GroES-like_sf"/>
</dbReference>
<dbReference type="InterPro" id="IPR013154">
    <property type="entry name" value="ADH-like_N"/>
</dbReference>